<organism evidence="1 2">
    <name type="scientific">Catharanthus roseus</name>
    <name type="common">Madagascar periwinkle</name>
    <name type="synonym">Vinca rosea</name>
    <dbReference type="NCBI Taxonomy" id="4058"/>
    <lineage>
        <taxon>Eukaryota</taxon>
        <taxon>Viridiplantae</taxon>
        <taxon>Streptophyta</taxon>
        <taxon>Embryophyta</taxon>
        <taxon>Tracheophyta</taxon>
        <taxon>Spermatophyta</taxon>
        <taxon>Magnoliopsida</taxon>
        <taxon>eudicotyledons</taxon>
        <taxon>Gunneridae</taxon>
        <taxon>Pentapetalae</taxon>
        <taxon>asterids</taxon>
        <taxon>lamiids</taxon>
        <taxon>Gentianales</taxon>
        <taxon>Apocynaceae</taxon>
        <taxon>Rauvolfioideae</taxon>
        <taxon>Vinceae</taxon>
        <taxon>Catharanthinae</taxon>
        <taxon>Catharanthus</taxon>
    </lineage>
</organism>
<accession>A0ACC0BY69</accession>
<dbReference type="Proteomes" id="UP001060085">
    <property type="component" value="Linkage Group LG02"/>
</dbReference>
<proteinExistence type="predicted"/>
<name>A0ACC0BY69_CATRO</name>
<sequence length="161" mass="18898">MFKQPKSISQHIAKNRRQFSSLGKRVSNHLTREFRARAKNIQTYDDSLAKGMVAFIEETMKNRLNKKNEGSKDKEKPSKLLRVYTISKEYSIEQVGVREVEELKKAKGRATIKHRVWENRRGVPSPHHQMVYDNAPPYRRYDTRLKGPIHFMKVDSKEGTK</sequence>
<comment type="caution">
    <text evidence="1">The sequence shown here is derived from an EMBL/GenBank/DDBJ whole genome shotgun (WGS) entry which is preliminary data.</text>
</comment>
<protein>
    <submittedName>
        <fullName evidence="1">Uncharacterized protein</fullName>
    </submittedName>
</protein>
<reference evidence="2" key="1">
    <citation type="journal article" date="2023" name="Nat. Plants">
        <title>Single-cell RNA sequencing provides a high-resolution roadmap for understanding the multicellular compartmentation of specialized metabolism.</title>
        <authorList>
            <person name="Sun S."/>
            <person name="Shen X."/>
            <person name="Li Y."/>
            <person name="Li Y."/>
            <person name="Wang S."/>
            <person name="Li R."/>
            <person name="Zhang H."/>
            <person name="Shen G."/>
            <person name="Guo B."/>
            <person name="Wei J."/>
            <person name="Xu J."/>
            <person name="St-Pierre B."/>
            <person name="Chen S."/>
            <person name="Sun C."/>
        </authorList>
    </citation>
    <scope>NUCLEOTIDE SEQUENCE [LARGE SCALE GENOMIC DNA]</scope>
</reference>
<evidence type="ECO:0000313" key="1">
    <source>
        <dbReference type="EMBL" id="KAI5677501.1"/>
    </source>
</evidence>
<gene>
    <name evidence="1" type="ORF">M9H77_08451</name>
</gene>
<dbReference type="EMBL" id="CM044702">
    <property type="protein sequence ID" value="KAI5677501.1"/>
    <property type="molecule type" value="Genomic_DNA"/>
</dbReference>
<evidence type="ECO:0000313" key="2">
    <source>
        <dbReference type="Proteomes" id="UP001060085"/>
    </source>
</evidence>
<keyword evidence="2" id="KW-1185">Reference proteome</keyword>